<dbReference type="AlphaFoldDB" id="A0A2W5Z1I5"/>
<comment type="caution">
    <text evidence="4">Lacks conserved residue(s) required for the propagation of feature annotation.</text>
</comment>
<evidence type="ECO:0000256" key="3">
    <source>
        <dbReference type="ARBA" id="ARBA00023098"/>
    </source>
</evidence>
<evidence type="ECO:0000259" key="5">
    <source>
        <dbReference type="PROSITE" id="PS51635"/>
    </source>
</evidence>
<name>A0A2W5Z1I5_9BACT</name>
<dbReference type="GO" id="GO:0016787">
    <property type="term" value="F:hydrolase activity"/>
    <property type="evidence" value="ECO:0007669"/>
    <property type="project" value="UniProtKB-UniRule"/>
</dbReference>
<evidence type="ECO:0000256" key="2">
    <source>
        <dbReference type="ARBA" id="ARBA00022963"/>
    </source>
</evidence>
<proteinExistence type="predicted"/>
<feature type="domain" description="PNPLA" evidence="5">
    <location>
        <begin position="42"/>
        <end position="264"/>
    </location>
</feature>
<dbReference type="PROSITE" id="PS51635">
    <property type="entry name" value="PNPLA"/>
    <property type="match status" value="1"/>
</dbReference>
<dbReference type="PANTHER" id="PTHR14226">
    <property type="entry name" value="NEUROPATHY TARGET ESTERASE/SWISS CHEESE D.MELANOGASTER"/>
    <property type="match status" value="1"/>
</dbReference>
<feature type="short sequence motif" description="DGA/G" evidence="4">
    <location>
        <begin position="249"/>
        <end position="251"/>
    </location>
</feature>
<feature type="active site" description="Proton acceptor" evidence="4">
    <location>
        <position position="249"/>
    </location>
</feature>
<dbReference type="GO" id="GO:0016042">
    <property type="term" value="P:lipid catabolic process"/>
    <property type="evidence" value="ECO:0007669"/>
    <property type="project" value="UniProtKB-UniRule"/>
</dbReference>
<keyword evidence="2 4" id="KW-0442">Lipid degradation</keyword>
<feature type="active site" description="Nucleophile" evidence="4">
    <location>
        <position position="80"/>
    </location>
</feature>
<evidence type="ECO:0000256" key="1">
    <source>
        <dbReference type="ARBA" id="ARBA00022801"/>
    </source>
</evidence>
<comment type="caution">
    <text evidence="6">The sequence shown here is derived from an EMBL/GenBank/DDBJ whole genome shotgun (WGS) entry which is preliminary data.</text>
</comment>
<dbReference type="Pfam" id="PF01734">
    <property type="entry name" value="Patatin"/>
    <property type="match status" value="1"/>
</dbReference>
<protein>
    <submittedName>
        <fullName evidence="6">Patatin</fullName>
    </submittedName>
</protein>
<feature type="short sequence motif" description="GXSXG" evidence="4">
    <location>
        <begin position="78"/>
        <end position="82"/>
    </location>
</feature>
<dbReference type="Proteomes" id="UP000248724">
    <property type="component" value="Unassembled WGS sequence"/>
</dbReference>
<gene>
    <name evidence="6" type="ORF">DLM65_14265</name>
</gene>
<dbReference type="PANTHER" id="PTHR14226:SF57">
    <property type="entry name" value="BLR7027 PROTEIN"/>
    <property type="match status" value="1"/>
</dbReference>
<evidence type="ECO:0000313" key="6">
    <source>
        <dbReference type="EMBL" id="PZR77997.1"/>
    </source>
</evidence>
<organism evidence="6 7">
    <name type="scientific">Candidatus Aeolococcus gillhamiae</name>
    <dbReference type="NCBI Taxonomy" id="3127015"/>
    <lineage>
        <taxon>Bacteria</taxon>
        <taxon>Bacillati</taxon>
        <taxon>Candidatus Dormiibacterota</taxon>
        <taxon>Candidatus Dormibacteria</taxon>
        <taxon>Candidatus Aeolococcales</taxon>
        <taxon>Candidatus Aeolococcaceae</taxon>
        <taxon>Candidatus Aeolococcus</taxon>
    </lineage>
</organism>
<evidence type="ECO:0000256" key="4">
    <source>
        <dbReference type="PROSITE-ProRule" id="PRU01161"/>
    </source>
</evidence>
<dbReference type="InterPro" id="IPR016035">
    <property type="entry name" value="Acyl_Trfase/lysoPLipase"/>
</dbReference>
<evidence type="ECO:0000313" key="7">
    <source>
        <dbReference type="Proteomes" id="UP000248724"/>
    </source>
</evidence>
<keyword evidence="3 4" id="KW-0443">Lipid metabolism</keyword>
<sequence>MQQKRCTVPRPLQYDPAMPTRRRVTNGRLVAPDPTGGKRALVLCGGGITGLTYEIGALRALDDLLVGSSVNDFDIYVGTSAGSMIGALLVNGITPTEMALGLEGTNQMLRPPSRWGIYRPNIAEVAGRVAKLPRLTQEIVWELARHPGKLNPVDILGMLSPLIPSGVFSNTELVRFLERLLTREGFSNDFRDLQRELHIVACALDSGQRVVFSRFNARAHVPISLAAAASSAVPMLFRPVRIEDIDYVDGGIKGISAIDVAVDRGATLIVAINPIVPVDTRNLSPPEGMRGLVGDHLADMGMRGVYNQVFRGMLHDGLLDHIKLVRHNHPDVDILLIEPRPDDEKMFFHELMSYSARLMVLQHGYESVSNGLYDTWGYLRRILPKHGIHISRRNIERKPVSVPVASYRTPNLLQRLMRQTVFARRPFLSLVDDEDEAV</sequence>
<reference evidence="6 7" key="1">
    <citation type="journal article" date="2017" name="Nature">
        <title>Atmospheric trace gases support primary production in Antarctic desert surface soil.</title>
        <authorList>
            <person name="Ji M."/>
            <person name="Greening C."/>
            <person name="Vanwonterghem I."/>
            <person name="Carere C.R."/>
            <person name="Bay S.K."/>
            <person name="Steen J.A."/>
            <person name="Montgomery K."/>
            <person name="Lines T."/>
            <person name="Beardall J."/>
            <person name="van Dorst J."/>
            <person name="Snape I."/>
            <person name="Stott M.B."/>
            <person name="Hugenholtz P."/>
            <person name="Ferrari B.C."/>
        </authorList>
    </citation>
    <scope>NUCLEOTIDE SEQUENCE [LARGE SCALE GENOMIC DNA]</scope>
    <source>
        <strain evidence="6">RRmetagenome_bin12</strain>
    </source>
</reference>
<dbReference type="Gene3D" id="3.40.1090.10">
    <property type="entry name" value="Cytosolic phospholipase A2 catalytic domain"/>
    <property type="match status" value="2"/>
</dbReference>
<dbReference type="InterPro" id="IPR050301">
    <property type="entry name" value="NTE"/>
</dbReference>
<dbReference type="EMBL" id="QHBU01000274">
    <property type="protein sequence ID" value="PZR77997.1"/>
    <property type="molecule type" value="Genomic_DNA"/>
</dbReference>
<keyword evidence="1 4" id="KW-0378">Hydrolase</keyword>
<dbReference type="InterPro" id="IPR002641">
    <property type="entry name" value="PNPLA_dom"/>
</dbReference>
<accession>A0A2W5Z1I5</accession>
<dbReference type="SUPFAM" id="SSF52151">
    <property type="entry name" value="FabD/lysophospholipase-like"/>
    <property type="match status" value="1"/>
</dbReference>